<organism evidence="2 3">
    <name type="scientific">Dentiscutata erythropus</name>
    <dbReference type="NCBI Taxonomy" id="1348616"/>
    <lineage>
        <taxon>Eukaryota</taxon>
        <taxon>Fungi</taxon>
        <taxon>Fungi incertae sedis</taxon>
        <taxon>Mucoromycota</taxon>
        <taxon>Glomeromycotina</taxon>
        <taxon>Glomeromycetes</taxon>
        <taxon>Diversisporales</taxon>
        <taxon>Gigasporaceae</taxon>
        <taxon>Dentiscutata</taxon>
    </lineage>
</organism>
<evidence type="ECO:0000313" key="3">
    <source>
        <dbReference type="Proteomes" id="UP000789405"/>
    </source>
</evidence>
<comment type="caution">
    <text evidence="2">The sequence shown here is derived from an EMBL/GenBank/DDBJ whole genome shotgun (WGS) entry which is preliminary data.</text>
</comment>
<accession>A0A9N9JPP4</accession>
<reference evidence="2" key="1">
    <citation type="submission" date="2021-06" db="EMBL/GenBank/DDBJ databases">
        <authorList>
            <person name="Kallberg Y."/>
            <person name="Tangrot J."/>
            <person name="Rosling A."/>
        </authorList>
    </citation>
    <scope>NUCLEOTIDE SEQUENCE</scope>
    <source>
        <strain evidence="2">MA453B</strain>
    </source>
</reference>
<feature type="non-terminal residue" evidence="2">
    <location>
        <position position="60"/>
    </location>
</feature>
<dbReference type="EMBL" id="CAJVPY010024365">
    <property type="protein sequence ID" value="CAG8786584.1"/>
    <property type="molecule type" value="Genomic_DNA"/>
</dbReference>
<dbReference type="AlphaFoldDB" id="A0A9N9JPP4"/>
<feature type="compositionally biased region" description="Basic and acidic residues" evidence="1">
    <location>
        <begin position="8"/>
        <end position="17"/>
    </location>
</feature>
<evidence type="ECO:0000256" key="1">
    <source>
        <dbReference type="SAM" id="MobiDB-lite"/>
    </source>
</evidence>
<dbReference type="Proteomes" id="UP000789405">
    <property type="component" value="Unassembled WGS sequence"/>
</dbReference>
<feature type="region of interest" description="Disordered" evidence="1">
    <location>
        <begin position="1"/>
        <end position="21"/>
    </location>
</feature>
<name>A0A9N9JPP4_9GLOM</name>
<keyword evidence="3" id="KW-1185">Reference proteome</keyword>
<evidence type="ECO:0000313" key="2">
    <source>
        <dbReference type="EMBL" id="CAG8786584.1"/>
    </source>
</evidence>
<sequence>MPQCYGNQEKKGGEKSNDTATVATTETTKNVQMALMILTYLYKRALELKERVWKLDFYTA</sequence>
<proteinExistence type="predicted"/>
<protein>
    <submittedName>
        <fullName evidence="2">20619_t:CDS:1</fullName>
    </submittedName>
</protein>
<gene>
    <name evidence="2" type="ORF">DERYTH_LOCUS20535</name>
</gene>